<dbReference type="Proteomes" id="UP000001542">
    <property type="component" value="Unassembled WGS sequence"/>
</dbReference>
<dbReference type="SMR" id="A2D765"/>
<organism evidence="2 3">
    <name type="scientific">Trichomonas vaginalis (strain ATCC PRA-98 / G3)</name>
    <dbReference type="NCBI Taxonomy" id="412133"/>
    <lineage>
        <taxon>Eukaryota</taxon>
        <taxon>Metamonada</taxon>
        <taxon>Parabasalia</taxon>
        <taxon>Trichomonadida</taxon>
        <taxon>Trichomonadidae</taxon>
        <taxon>Trichomonas</taxon>
    </lineage>
</organism>
<dbReference type="RefSeq" id="XP_001276830.1">
    <property type="nucleotide sequence ID" value="XM_001276829.1"/>
</dbReference>
<reference evidence="2" key="2">
    <citation type="journal article" date="2007" name="Science">
        <title>Draft genome sequence of the sexually transmitted pathogen Trichomonas vaginalis.</title>
        <authorList>
            <person name="Carlton J.M."/>
            <person name="Hirt R.P."/>
            <person name="Silva J.C."/>
            <person name="Delcher A.L."/>
            <person name="Schatz M."/>
            <person name="Zhao Q."/>
            <person name="Wortman J.R."/>
            <person name="Bidwell S.L."/>
            <person name="Alsmark U.C.M."/>
            <person name="Besteiro S."/>
            <person name="Sicheritz-Ponten T."/>
            <person name="Noel C.J."/>
            <person name="Dacks J.B."/>
            <person name="Foster P.G."/>
            <person name="Simillion C."/>
            <person name="Van de Peer Y."/>
            <person name="Miranda-Saavedra D."/>
            <person name="Barton G.J."/>
            <person name="Westrop G.D."/>
            <person name="Mueller S."/>
            <person name="Dessi D."/>
            <person name="Fiori P.L."/>
            <person name="Ren Q."/>
            <person name="Paulsen I."/>
            <person name="Zhang H."/>
            <person name="Bastida-Corcuera F.D."/>
            <person name="Simoes-Barbosa A."/>
            <person name="Brown M.T."/>
            <person name="Hayes R.D."/>
            <person name="Mukherjee M."/>
            <person name="Okumura C.Y."/>
            <person name="Schneider R."/>
            <person name="Smith A.J."/>
            <person name="Vanacova S."/>
            <person name="Villalvazo M."/>
            <person name="Haas B.J."/>
            <person name="Pertea M."/>
            <person name="Feldblyum T.V."/>
            <person name="Utterback T.R."/>
            <person name="Shu C.L."/>
            <person name="Osoegawa K."/>
            <person name="de Jong P.J."/>
            <person name="Hrdy I."/>
            <person name="Horvathova L."/>
            <person name="Zubacova Z."/>
            <person name="Dolezal P."/>
            <person name="Malik S.B."/>
            <person name="Logsdon J.M. Jr."/>
            <person name="Henze K."/>
            <person name="Gupta A."/>
            <person name="Wang C.C."/>
            <person name="Dunne R.L."/>
            <person name="Upcroft J.A."/>
            <person name="Upcroft P."/>
            <person name="White O."/>
            <person name="Salzberg S.L."/>
            <person name="Tang P."/>
            <person name="Chiu C.-H."/>
            <person name="Lee Y.-S."/>
            <person name="Embley T.M."/>
            <person name="Coombs G.H."/>
            <person name="Mottram J.C."/>
            <person name="Tachezy J."/>
            <person name="Fraser-Liggett C.M."/>
            <person name="Johnson P.J."/>
        </authorList>
    </citation>
    <scope>NUCLEOTIDE SEQUENCE [LARGE SCALE GENOMIC DNA]</scope>
    <source>
        <strain evidence="2">G3</strain>
    </source>
</reference>
<evidence type="ECO:0000256" key="1">
    <source>
        <dbReference type="SAM" id="MobiDB-lite"/>
    </source>
</evidence>
<name>A2D765_TRIV3</name>
<proteinExistence type="predicted"/>
<evidence type="ECO:0000313" key="3">
    <source>
        <dbReference type="Proteomes" id="UP000001542"/>
    </source>
</evidence>
<dbReference type="PRINTS" id="PR01217">
    <property type="entry name" value="PRICHEXTENSN"/>
</dbReference>
<feature type="compositionally biased region" description="Polar residues" evidence="1">
    <location>
        <begin position="250"/>
        <end position="259"/>
    </location>
</feature>
<dbReference type="InParanoid" id="A2D765"/>
<dbReference type="OrthoDB" id="10601453at2759"/>
<reference evidence="2" key="1">
    <citation type="submission" date="2006-10" db="EMBL/GenBank/DDBJ databases">
        <authorList>
            <person name="Amadeo P."/>
            <person name="Zhao Q."/>
            <person name="Wortman J."/>
            <person name="Fraser-Liggett C."/>
            <person name="Carlton J."/>
        </authorList>
    </citation>
    <scope>NUCLEOTIDE SEQUENCE</scope>
    <source>
        <strain evidence="2">G3</strain>
    </source>
</reference>
<dbReference type="AlphaFoldDB" id="A2D765"/>
<dbReference type="VEuPathDB" id="TrichDB:TVAGG3_0991890"/>
<dbReference type="VEuPathDB" id="TrichDB:TVAG_119180"/>
<gene>
    <name evidence="2" type="ORF">TVAG_119180</name>
</gene>
<sequence>MTAPESISEKLNHFGERLQTLDKHAENQRQLLISNTEFNTTSVKNDLEEDLRQIESSIVYLSKICLKNMVNSNEKLTEMETDLQHIDGSLQAIRANAGRQLLTSATSLKENSKIDDQFLPPSIPLPINYPKNKFQINLGVISRVGRNIDETADAGAENMKPLILKVDPGSPQPSFWNRTTDFFLPVTSASKEEIATSFSDYYGFDPIDANDELNKITGAQSSAFMDDDVSKVNPGDEYLLQSLAPGALPQPSSFNTSELNDIAPTTLPPPPPVAAAAPPPPPAPGAAPPPPKPAAAPPAAKPAPPKPAARPPPPAAKPTPPPPAAKPAPPPPRAAAPPPPPPPAAAAPPPPPPPMAAPPPPPPPSKSKSGGGLVKPTDDALQAMIEKRKKTAKKVTPPEPKLNFQGGGGGGGAAAAAPAAGGGAPPPPRMGGGDMMSDLAAALARRGRKG</sequence>
<dbReference type="KEGG" id="tva:4720820"/>
<dbReference type="EMBL" id="DS113177">
    <property type="protein sequence ID" value="EAY23582.1"/>
    <property type="molecule type" value="Genomic_DNA"/>
</dbReference>
<feature type="region of interest" description="Disordered" evidence="1">
    <location>
        <begin position="249"/>
        <end position="450"/>
    </location>
</feature>
<protein>
    <submittedName>
        <fullName evidence="2">Uncharacterized protein</fullName>
    </submittedName>
</protein>
<keyword evidence="3" id="KW-1185">Reference proteome</keyword>
<accession>A2D765</accession>
<feature type="compositionally biased region" description="Pro residues" evidence="1">
    <location>
        <begin position="266"/>
        <end position="365"/>
    </location>
</feature>
<evidence type="ECO:0000313" key="2">
    <source>
        <dbReference type="EMBL" id="EAY23582.1"/>
    </source>
</evidence>
<dbReference type="STRING" id="5722.A2D765"/>